<accession>A0ABV6SGI9</accession>
<name>A0ABV6SGI9_AZOPA</name>
<keyword evidence="3" id="KW-1185">Reference proteome</keyword>
<dbReference type="RefSeq" id="WP_376942823.1">
    <property type="nucleotide sequence ID" value="NZ_CP171449.1"/>
</dbReference>
<gene>
    <name evidence="2" type="ORF">ACFFGX_03265</name>
</gene>
<comment type="caution">
    <text evidence="2">The sequence shown here is derived from an EMBL/GenBank/DDBJ whole genome shotgun (WGS) entry which is preliminary data.</text>
</comment>
<evidence type="ECO:0000313" key="2">
    <source>
        <dbReference type="EMBL" id="MFC0708653.1"/>
    </source>
</evidence>
<sequence>MHRTTWEEKQDDWAGHERFLIVLSFIAMIEPPDGGFDGALATGGLAGGQWPLAGSLNRPTATGMPDRRQRPPVRTGGWPQGLDAERFIRL</sequence>
<dbReference type="Proteomes" id="UP001589891">
    <property type="component" value="Unassembled WGS sequence"/>
</dbReference>
<feature type="region of interest" description="Disordered" evidence="1">
    <location>
        <begin position="51"/>
        <end position="82"/>
    </location>
</feature>
<proteinExistence type="predicted"/>
<evidence type="ECO:0000256" key="1">
    <source>
        <dbReference type="SAM" id="MobiDB-lite"/>
    </source>
</evidence>
<dbReference type="EMBL" id="JBHLSS010000023">
    <property type="protein sequence ID" value="MFC0708653.1"/>
    <property type="molecule type" value="Genomic_DNA"/>
</dbReference>
<reference evidence="2 3" key="1">
    <citation type="submission" date="2024-09" db="EMBL/GenBank/DDBJ databases">
        <authorList>
            <person name="Sun Q."/>
            <person name="Mori K."/>
        </authorList>
    </citation>
    <scope>NUCLEOTIDE SEQUENCE [LARGE SCALE GENOMIC DNA]</scope>
    <source>
        <strain evidence="2 3">NCAIM B.01794</strain>
    </source>
</reference>
<organism evidence="2 3">
    <name type="scientific">Azorhizophilus paspali</name>
    <name type="common">Azotobacter paspali</name>
    <dbReference type="NCBI Taxonomy" id="69963"/>
    <lineage>
        <taxon>Bacteria</taxon>
        <taxon>Pseudomonadati</taxon>
        <taxon>Pseudomonadota</taxon>
        <taxon>Gammaproteobacteria</taxon>
        <taxon>Pseudomonadales</taxon>
        <taxon>Pseudomonadaceae</taxon>
        <taxon>Azorhizophilus</taxon>
    </lineage>
</organism>
<evidence type="ECO:0000313" key="3">
    <source>
        <dbReference type="Proteomes" id="UP001589891"/>
    </source>
</evidence>
<protein>
    <submittedName>
        <fullName evidence="2">Uncharacterized protein</fullName>
    </submittedName>
</protein>